<keyword evidence="2" id="KW-1185">Reference proteome</keyword>
<gene>
    <name evidence="1" type="ORF">A6R68_09336</name>
</gene>
<organism evidence="1 2">
    <name type="scientific">Neotoma lepida</name>
    <name type="common">Desert woodrat</name>
    <dbReference type="NCBI Taxonomy" id="56216"/>
    <lineage>
        <taxon>Eukaryota</taxon>
        <taxon>Metazoa</taxon>
        <taxon>Chordata</taxon>
        <taxon>Craniata</taxon>
        <taxon>Vertebrata</taxon>
        <taxon>Euteleostomi</taxon>
        <taxon>Mammalia</taxon>
        <taxon>Eutheria</taxon>
        <taxon>Euarchontoglires</taxon>
        <taxon>Glires</taxon>
        <taxon>Rodentia</taxon>
        <taxon>Myomorpha</taxon>
        <taxon>Muroidea</taxon>
        <taxon>Cricetidae</taxon>
        <taxon>Neotominae</taxon>
        <taxon>Neotoma</taxon>
    </lineage>
</organism>
<sequence length="92" mass="10453">MDVPPGLVVKDGYELVWQANSSQAQSIMLSSPKKHAASDTLPYPYPELSWEHKEMSDITRPILAASEYKSSAKWLQSLGTKNSRFYRQLQHT</sequence>
<feature type="non-terminal residue" evidence="1">
    <location>
        <position position="92"/>
    </location>
</feature>
<dbReference type="EMBL" id="LZPO01108038">
    <property type="protein sequence ID" value="OBS59539.1"/>
    <property type="molecule type" value="Genomic_DNA"/>
</dbReference>
<evidence type="ECO:0000313" key="1">
    <source>
        <dbReference type="EMBL" id="OBS59539.1"/>
    </source>
</evidence>
<accession>A0A1A6G120</accession>
<name>A0A1A6G120_NEOLE</name>
<proteinExistence type="predicted"/>
<dbReference type="AlphaFoldDB" id="A0A1A6G120"/>
<protein>
    <submittedName>
        <fullName evidence="1">Uncharacterized protein</fullName>
    </submittedName>
</protein>
<reference evidence="1 2" key="1">
    <citation type="submission" date="2016-06" db="EMBL/GenBank/DDBJ databases">
        <title>The Draft Genome Sequence and Annotation of the Desert Woodrat Neotoma lepida.</title>
        <authorList>
            <person name="Campbell M."/>
            <person name="Oakeson K.F."/>
            <person name="Yandell M."/>
            <person name="Halpert J.R."/>
            <person name="Dearing D."/>
        </authorList>
    </citation>
    <scope>NUCLEOTIDE SEQUENCE [LARGE SCALE GENOMIC DNA]</scope>
    <source>
        <strain evidence="1">417</strain>
        <tissue evidence="1">Liver</tissue>
    </source>
</reference>
<comment type="caution">
    <text evidence="1">The sequence shown here is derived from an EMBL/GenBank/DDBJ whole genome shotgun (WGS) entry which is preliminary data.</text>
</comment>
<evidence type="ECO:0000313" key="2">
    <source>
        <dbReference type="Proteomes" id="UP000092124"/>
    </source>
</evidence>
<dbReference type="Proteomes" id="UP000092124">
    <property type="component" value="Unassembled WGS sequence"/>
</dbReference>
<dbReference type="STRING" id="56216.A0A1A6G120"/>